<name>A0ABQ6A687_9PROT</name>
<proteinExistence type="predicted"/>
<dbReference type="EMBL" id="BSOS01000041">
    <property type="protein sequence ID" value="GLR66825.1"/>
    <property type="molecule type" value="Genomic_DNA"/>
</dbReference>
<comment type="caution">
    <text evidence="1">The sequence shown here is derived from an EMBL/GenBank/DDBJ whole genome shotgun (WGS) entry which is preliminary data.</text>
</comment>
<dbReference type="Proteomes" id="UP001156641">
    <property type="component" value="Unassembled WGS sequence"/>
</dbReference>
<organism evidence="1 2">
    <name type="scientific">Acidocella aquatica</name>
    <dbReference type="NCBI Taxonomy" id="1922313"/>
    <lineage>
        <taxon>Bacteria</taxon>
        <taxon>Pseudomonadati</taxon>
        <taxon>Pseudomonadota</taxon>
        <taxon>Alphaproteobacteria</taxon>
        <taxon>Acetobacterales</taxon>
        <taxon>Acidocellaceae</taxon>
        <taxon>Acidocella</taxon>
    </lineage>
</organism>
<evidence type="ECO:0000313" key="2">
    <source>
        <dbReference type="Proteomes" id="UP001156641"/>
    </source>
</evidence>
<accession>A0ABQ6A687</accession>
<sequence>MHGKLFIHVNLKDLTLHSMRAASGVGKTGMVIGLTMLTLAGCSRPGAVAVMQPPPPAPVGHIYPTMVEMPVVSSHRIKMSRAQVESYQQAFNVIGLKSALMVGALTCDQRRQYDVFMTTFQPHILAEQHVMDGYFRRVGGRAGQSREDDFVTLLANNQSVSAQAQGSVFCLNNSAEFNAVLALRNTQELDNFASNMTPQAPTTVASAGEP</sequence>
<reference evidence="2" key="1">
    <citation type="journal article" date="2019" name="Int. J. Syst. Evol. Microbiol.">
        <title>The Global Catalogue of Microorganisms (GCM) 10K type strain sequencing project: providing services to taxonomists for standard genome sequencing and annotation.</title>
        <authorList>
            <consortium name="The Broad Institute Genomics Platform"/>
            <consortium name="The Broad Institute Genome Sequencing Center for Infectious Disease"/>
            <person name="Wu L."/>
            <person name="Ma J."/>
        </authorList>
    </citation>
    <scope>NUCLEOTIDE SEQUENCE [LARGE SCALE GENOMIC DNA]</scope>
    <source>
        <strain evidence="2">NBRC 112502</strain>
    </source>
</reference>
<keyword evidence="2" id="KW-1185">Reference proteome</keyword>
<gene>
    <name evidence="1" type="ORF">GCM10010909_15050</name>
</gene>
<evidence type="ECO:0000313" key="1">
    <source>
        <dbReference type="EMBL" id="GLR66825.1"/>
    </source>
</evidence>
<protein>
    <submittedName>
        <fullName evidence="1">Uncharacterized protein</fullName>
    </submittedName>
</protein>